<dbReference type="Proteomes" id="UP000016930">
    <property type="component" value="Unassembled WGS sequence"/>
</dbReference>
<keyword evidence="2" id="KW-1185">Reference proteome</keyword>
<proteinExistence type="predicted"/>
<name>M2R730_CERS8</name>
<reference evidence="1 2" key="1">
    <citation type="journal article" date="2012" name="Proc. Natl. Acad. Sci. U.S.A.">
        <title>Comparative genomics of Ceriporiopsis subvermispora and Phanerochaete chrysosporium provide insight into selective ligninolysis.</title>
        <authorList>
            <person name="Fernandez-Fueyo E."/>
            <person name="Ruiz-Duenas F.J."/>
            <person name="Ferreira P."/>
            <person name="Floudas D."/>
            <person name="Hibbett D.S."/>
            <person name="Canessa P."/>
            <person name="Larrondo L.F."/>
            <person name="James T.Y."/>
            <person name="Seelenfreund D."/>
            <person name="Lobos S."/>
            <person name="Polanco R."/>
            <person name="Tello M."/>
            <person name="Honda Y."/>
            <person name="Watanabe T."/>
            <person name="Watanabe T."/>
            <person name="Ryu J.S."/>
            <person name="Kubicek C.P."/>
            <person name="Schmoll M."/>
            <person name="Gaskell J."/>
            <person name="Hammel K.E."/>
            <person name="St John F.J."/>
            <person name="Vanden Wymelenberg A."/>
            <person name="Sabat G."/>
            <person name="Splinter BonDurant S."/>
            <person name="Syed K."/>
            <person name="Yadav J.S."/>
            <person name="Doddapaneni H."/>
            <person name="Subramanian V."/>
            <person name="Lavin J.L."/>
            <person name="Oguiza J.A."/>
            <person name="Perez G."/>
            <person name="Pisabarro A.G."/>
            <person name="Ramirez L."/>
            <person name="Santoyo F."/>
            <person name="Master E."/>
            <person name="Coutinho P.M."/>
            <person name="Henrissat B."/>
            <person name="Lombard V."/>
            <person name="Magnuson J.K."/>
            <person name="Kuees U."/>
            <person name="Hori C."/>
            <person name="Igarashi K."/>
            <person name="Samejima M."/>
            <person name="Held B.W."/>
            <person name="Barry K.W."/>
            <person name="LaButti K.M."/>
            <person name="Lapidus A."/>
            <person name="Lindquist E.A."/>
            <person name="Lucas S.M."/>
            <person name="Riley R."/>
            <person name="Salamov A.A."/>
            <person name="Hoffmeister D."/>
            <person name="Schwenk D."/>
            <person name="Hadar Y."/>
            <person name="Yarden O."/>
            <person name="de Vries R.P."/>
            <person name="Wiebenga A."/>
            <person name="Stenlid J."/>
            <person name="Eastwood D."/>
            <person name="Grigoriev I.V."/>
            <person name="Berka R.M."/>
            <person name="Blanchette R.A."/>
            <person name="Kersten P."/>
            <person name="Martinez A.T."/>
            <person name="Vicuna R."/>
            <person name="Cullen D."/>
        </authorList>
    </citation>
    <scope>NUCLEOTIDE SEQUENCE [LARGE SCALE GENOMIC DNA]</scope>
    <source>
        <strain evidence="1 2">B</strain>
    </source>
</reference>
<accession>M2R730</accession>
<dbReference type="EMBL" id="KB445803">
    <property type="protein sequence ID" value="EMD34202.1"/>
    <property type="molecule type" value="Genomic_DNA"/>
</dbReference>
<protein>
    <submittedName>
        <fullName evidence="1">Uncharacterized protein</fullName>
    </submittedName>
</protein>
<organism evidence="1 2">
    <name type="scientific">Ceriporiopsis subvermispora (strain B)</name>
    <name type="common">White-rot fungus</name>
    <name type="synonym">Gelatoporia subvermispora</name>
    <dbReference type="NCBI Taxonomy" id="914234"/>
    <lineage>
        <taxon>Eukaryota</taxon>
        <taxon>Fungi</taxon>
        <taxon>Dikarya</taxon>
        <taxon>Basidiomycota</taxon>
        <taxon>Agaricomycotina</taxon>
        <taxon>Agaricomycetes</taxon>
        <taxon>Polyporales</taxon>
        <taxon>Gelatoporiaceae</taxon>
        <taxon>Gelatoporia</taxon>
    </lineage>
</organism>
<dbReference type="HOGENOM" id="CLU_1474999_0_0_1"/>
<dbReference type="AlphaFoldDB" id="M2R730"/>
<evidence type="ECO:0000313" key="1">
    <source>
        <dbReference type="EMBL" id="EMD34202.1"/>
    </source>
</evidence>
<evidence type="ECO:0000313" key="2">
    <source>
        <dbReference type="Proteomes" id="UP000016930"/>
    </source>
</evidence>
<gene>
    <name evidence="1" type="ORF">CERSUDRAFT_117105</name>
</gene>
<sequence>MQLGHSDGDYSPRLVVSMHAIAICLRMDIWHLNVASIPIALPQRAQHALRKMEAVASDNAAPVVKEVNNGVLDLGPLQVQLMPRRGKCRIRHETGPGLEARTTCASVSVSNMYRSVYSALFPSARAEIRHIMQNVCFPALCYPSSVDARTDCSPGITQRLRLKIRSLYRIHSASIPVGLTCAT</sequence>